<dbReference type="OrthoDB" id="2517160at2759"/>
<evidence type="ECO:0000256" key="2">
    <source>
        <dbReference type="SAM" id="MobiDB-lite"/>
    </source>
</evidence>
<dbReference type="Proteomes" id="UP000235388">
    <property type="component" value="Unassembled WGS sequence"/>
</dbReference>
<feature type="compositionally biased region" description="Basic and acidic residues" evidence="2">
    <location>
        <begin position="245"/>
        <end position="264"/>
    </location>
</feature>
<gene>
    <name evidence="3" type="ORF">PCANC_09711</name>
</gene>
<keyword evidence="4" id="KW-1185">Reference proteome</keyword>
<feature type="region of interest" description="Disordered" evidence="2">
    <location>
        <begin position="390"/>
        <end position="459"/>
    </location>
</feature>
<name>A0A2N5V7I2_9BASI</name>
<feature type="compositionally biased region" description="Low complexity" evidence="2">
    <location>
        <begin position="292"/>
        <end position="309"/>
    </location>
</feature>
<feature type="region of interest" description="Disordered" evidence="2">
    <location>
        <begin position="212"/>
        <end position="324"/>
    </location>
</feature>
<proteinExistence type="predicted"/>
<feature type="compositionally biased region" description="Polar residues" evidence="2">
    <location>
        <begin position="215"/>
        <end position="233"/>
    </location>
</feature>
<dbReference type="AlphaFoldDB" id="A0A2N5V7I2"/>
<feature type="coiled-coil region" evidence="1">
    <location>
        <begin position="746"/>
        <end position="780"/>
    </location>
</feature>
<reference evidence="3 4" key="1">
    <citation type="submission" date="2017-11" db="EMBL/GenBank/DDBJ databases">
        <title>De novo assembly and phasing of dikaryotic genomes from two isolates of Puccinia coronata f. sp. avenae, the causal agent of oat crown rust.</title>
        <authorList>
            <person name="Miller M.E."/>
            <person name="Zhang Y."/>
            <person name="Omidvar V."/>
            <person name="Sperschneider J."/>
            <person name="Schwessinger B."/>
            <person name="Raley C."/>
            <person name="Palmer J.M."/>
            <person name="Garnica D."/>
            <person name="Upadhyaya N."/>
            <person name="Rathjen J."/>
            <person name="Taylor J.M."/>
            <person name="Park R.F."/>
            <person name="Dodds P.N."/>
            <person name="Hirsch C.D."/>
            <person name="Kianian S.F."/>
            <person name="Figueroa M."/>
        </authorList>
    </citation>
    <scope>NUCLEOTIDE SEQUENCE [LARGE SCALE GENOMIC DNA]</scope>
    <source>
        <strain evidence="3">12NC29</strain>
    </source>
</reference>
<evidence type="ECO:0000313" key="4">
    <source>
        <dbReference type="Proteomes" id="UP000235388"/>
    </source>
</evidence>
<keyword evidence="1" id="KW-0175">Coiled coil</keyword>
<comment type="caution">
    <text evidence="3">The sequence shown here is derived from an EMBL/GenBank/DDBJ whole genome shotgun (WGS) entry which is preliminary data.</text>
</comment>
<evidence type="ECO:0000256" key="1">
    <source>
        <dbReference type="SAM" id="Coils"/>
    </source>
</evidence>
<sequence length="792" mass="88137">MDDTISAADIASWIQSQQSNTHQFNYQSCILNIFLNVFDKNSGKPTPGTLHFNLIYSQIRKLVSPQATSSRILARGVKELKGAGIICRAKRFDSELRSRATSGPLGFLSQTQFPTRWSLQPKTLEKLQSIRAMILQADPLRSSEKVTESACEYFVQASKLAPLMFKMPNLRKSFGESKRLACLECLGNRASARRVSGMLHLERNLVLEKEPIANTEPSFPSRSRQSHTSQATPHSALINHLRSRFVTDRRRSAKRPSDLERNKQTFEVQLPLVKKRPASAPFGSRSQKRLRSLSSSSEDTSDTSTDGELVQNRLSPFLVPSSPAPNLRVPAAAGNLFASARQEFVSRNEDRAMLHIFSRESSPLTPCSSCESSLLSSPLTEIDQETHSIPARGNTEESHFQPDDSDMPDQFGTKESHFQPDDSDMSNQFDNQQVPNSPSSANNKSQEEEAMCASDDTRASSTEADLAQLMVKLIDSERPSSIMSSYLDASMAQSSVYKILYQVEQAMNKDHERIKRLGAELQQRHVSCAKLEHTLDAIDFSNKRNACREIIGMLGYFHNCIDILNVQMTQNSTIVQIRNALCSSDQNAIQKAVVAVKKVMQSCLALVKSQVDNVRTLGHMVGQKVISFGVPYLNASQEDKVRLGELSEASAVNGQLVLYQRGMTEKWQQLHQQILMLEAPKADLSNASSNGRLSLMRIHEEVEDTDGLIGSSSEGGGPWDQILSEEGQSLIGRVSVISQSLSSSHSGELDVEKEQLASEVKQLTRELKDQQQNYLRKKNQIMSILSSWESIP</sequence>
<feature type="compositionally biased region" description="Polar residues" evidence="2">
    <location>
        <begin position="425"/>
        <end position="444"/>
    </location>
</feature>
<evidence type="ECO:0000313" key="3">
    <source>
        <dbReference type="EMBL" id="PLW45947.1"/>
    </source>
</evidence>
<accession>A0A2N5V7I2</accession>
<organism evidence="3 4">
    <name type="scientific">Puccinia coronata f. sp. avenae</name>
    <dbReference type="NCBI Taxonomy" id="200324"/>
    <lineage>
        <taxon>Eukaryota</taxon>
        <taxon>Fungi</taxon>
        <taxon>Dikarya</taxon>
        <taxon>Basidiomycota</taxon>
        <taxon>Pucciniomycotina</taxon>
        <taxon>Pucciniomycetes</taxon>
        <taxon>Pucciniales</taxon>
        <taxon>Pucciniaceae</taxon>
        <taxon>Puccinia</taxon>
    </lineage>
</organism>
<dbReference type="EMBL" id="PGCJ01000123">
    <property type="protein sequence ID" value="PLW45947.1"/>
    <property type="molecule type" value="Genomic_DNA"/>
</dbReference>
<protein>
    <submittedName>
        <fullName evidence="3">Uncharacterized protein</fullName>
    </submittedName>
</protein>